<evidence type="ECO:0000313" key="1">
    <source>
        <dbReference type="EMBL" id="KAK1422727.1"/>
    </source>
</evidence>
<dbReference type="AlphaFoldDB" id="A0AAD8KLX5"/>
<dbReference type="Proteomes" id="UP001229421">
    <property type="component" value="Unassembled WGS sequence"/>
</dbReference>
<keyword evidence="2" id="KW-1185">Reference proteome</keyword>
<reference evidence="1" key="1">
    <citation type="journal article" date="2023" name="bioRxiv">
        <title>Improved chromosome-level genome assembly for marigold (Tagetes erecta).</title>
        <authorList>
            <person name="Jiang F."/>
            <person name="Yuan L."/>
            <person name="Wang S."/>
            <person name="Wang H."/>
            <person name="Xu D."/>
            <person name="Wang A."/>
            <person name="Fan W."/>
        </authorList>
    </citation>
    <scope>NUCLEOTIDE SEQUENCE</scope>
    <source>
        <strain evidence="1">WSJ</strain>
        <tissue evidence="1">Leaf</tissue>
    </source>
</reference>
<protein>
    <submittedName>
        <fullName evidence="1">Uncharacterized protein</fullName>
    </submittedName>
</protein>
<comment type="caution">
    <text evidence="1">The sequence shown here is derived from an EMBL/GenBank/DDBJ whole genome shotgun (WGS) entry which is preliminary data.</text>
</comment>
<name>A0AAD8KLX5_TARER</name>
<organism evidence="1 2">
    <name type="scientific">Tagetes erecta</name>
    <name type="common">African marigold</name>
    <dbReference type="NCBI Taxonomy" id="13708"/>
    <lineage>
        <taxon>Eukaryota</taxon>
        <taxon>Viridiplantae</taxon>
        <taxon>Streptophyta</taxon>
        <taxon>Embryophyta</taxon>
        <taxon>Tracheophyta</taxon>
        <taxon>Spermatophyta</taxon>
        <taxon>Magnoliopsida</taxon>
        <taxon>eudicotyledons</taxon>
        <taxon>Gunneridae</taxon>
        <taxon>Pentapetalae</taxon>
        <taxon>asterids</taxon>
        <taxon>campanulids</taxon>
        <taxon>Asterales</taxon>
        <taxon>Asteraceae</taxon>
        <taxon>Asteroideae</taxon>
        <taxon>Heliantheae alliance</taxon>
        <taxon>Tageteae</taxon>
        <taxon>Tagetes</taxon>
    </lineage>
</organism>
<accession>A0AAD8KLX5</accession>
<proteinExistence type="predicted"/>
<evidence type="ECO:0000313" key="2">
    <source>
        <dbReference type="Proteomes" id="UP001229421"/>
    </source>
</evidence>
<sequence>MGTTSIHPVKDNIQTPKAVVNLLPSTHLLSLSQTKSSLSLSSHLWLQLPEYYWITTSVSKFLSSNFSFRRKRNNDAAGES</sequence>
<dbReference type="EMBL" id="JAUHHV010000005">
    <property type="protein sequence ID" value="KAK1422727.1"/>
    <property type="molecule type" value="Genomic_DNA"/>
</dbReference>
<gene>
    <name evidence="1" type="ORF">QVD17_18013</name>
</gene>